<feature type="transmembrane region" description="Helical" evidence="2">
    <location>
        <begin position="47"/>
        <end position="69"/>
    </location>
</feature>
<protein>
    <submittedName>
        <fullName evidence="3">Uncharacterized protein</fullName>
    </submittedName>
</protein>
<dbReference type="RefSeq" id="WP_162050736.1">
    <property type="nucleotide sequence ID" value="NZ_AP019011.1"/>
</dbReference>
<feature type="transmembrane region" description="Helical" evidence="2">
    <location>
        <begin position="136"/>
        <end position="156"/>
    </location>
</feature>
<dbReference type="EMBL" id="AP022345">
    <property type="protein sequence ID" value="BBU68478.1"/>
    <property type="molecule type" value="Genomic_DNA"/>
</dbReference>
<evidence type="ECO:0000256" key="2">
    <source>
        <dbReference type="SAM" id="Phobius"/>
    </source>
</evidence>
<evidence type="ECO:0000256" key="1">
    <source>
        <dbReference type="SAM" id="MobiDB-lite"/>
    </source>
</evidence>
<name>A0A679HYM7_9RHOO</name>
<keyword evidence="2" id="KW-0472">Membrane</keyword>
<evidence type="ECO:0000313" key="4">
    <source>
        <dbReference type="Proteomes" id="UP000463961"/>
    </source>
</evidence>
<organism evidence="3 4">
    <name type="scientific">Fluviibacter phosphoraccumulans</name>
    <dbReference type="NCBI Taxonomy" id="1751046"/>
    <lineage>
        <taxon>Bacteria</taxon>
        <taxon>Pseudomonadati</taxon>
        <taxon>Pseudomonadota</taxon>
        <taxon>Betaproteobacteria</taxon>
        <taxon>Rhodocyclales</taxon>
        <taxon>Fluviibacteraceae</taxon>
        <taxon>Fluviibacter</taxon>
    </lineage>
</organism>
<keyword evidence="2" id="KW-0812">Transmembrane</keyword>
<feature type="transmembrane region" description="Helical" evidence="2">
    <location>
        <begin position="107"/>
        <end position="124"/>
    </location>
</feature>
<feature type="transmembrane region" description="Helical" evidence="2">
    <location>
        <begin position="75"/>
        <end position="95"/>
    </location>
</feature>
<keyword evidence="2" id="KW-1133">Transmembrane helix</keyword>
<feature type="region of interest" description="Disordered" evidence="1">
    <location>
        <begin position="1"/>
        <end position="38"/>
    </location>
</feature>
<dbReference type="AlphaFoldDB" id="A0A679HYM7"/>
<evidence type="ECO:0000313" key="3">
    <source>
        <dbReference type="EMBL" id="BBU68478.1"/>
    </source>
</evidence>
<sequence length="171" mass="18414">MPQSEGGNGGQAERYRLPSGNIEQGRSQPKRSSPKRVGSQKQLLKRLALGVATFFVALGLVALVYGMAVSPTFRALTLENGTTAAVALLIGCFTLPAPRRLSLSPRANLCVCMVLLAVTPWTYQLGNQQELAGMELAPGFNFVFEILLAIVLYRLATSARLTQTHEPTCPP</sequence>
<keyword evidence="4" id="KW-1185">Reference proteome</keyword>
<proteinExistence type="predicted"/>
<feature type="compositionally biased region" description="Gly residues" evidence="1">
    <location>
        <begin position="1"/>
        <end position="10"/>
    </location>
</feature>
<accession>A0A679HYM7</accession>
<dbReference type="Proteomes" id="UP000463961">
    <property type="component" value="Chromosome"/>
</dbReference>
<reference evidence="4" key="1">
    <citation type="submission" date="2020-01" db="EMBL/GenBank/DDBJ databases">
        <title>Phosphoaccumulans saitamaens gen. nov., sp. nov., a polyphosphate accumulating bacterium isolated from surface river water.</title>
        <authorList>
            <person name="Watanabe K."/>
            <person name="Suda W."/>
        </authorList>
    </citation>
    <scope>NUCLEOTIDE SEQUENCE [LARGE SCALE GENOMIC DNA]</scope>
    <source>
        <strain evidence="4">ICHIAU1</strain>
    </source>
</reference>
<gene>
    <name evidence="3" type="ORF">ICHIAU1_07610</name>
</gene>